<dbReference type="AlphaFoldDB" id="A9IYB4"/>
<dbReference type="EMBL" id="AM260525">
    <property type="protein sequence ID" value="CAK02331.1"/>
    <property type="molecule type" value="Genomic_DNA"/>
</dbReference>
<accession>A9IYB4</accession>
<reference evidence="1 2" key="1">
    <citation type="journal article" date="2007" name="Nat. Genet.">
        <title>Genomic analysis of Bartonella identifies type IV secretion systems as host adaptability factors.</title>
        <authorList>
            <person name="Saenz H.L."/>
            <person name="Engel P."/>
            <person name="Stoeckli M.C."/>
            <person name="Lanz C."/>
            <person name="Raddatz G."/>
            <person name="Vayssier-Taussat M."/>
            <person name="Birtles R."/>
            <person name="Schuster S.C."/>
            <person name="Dehio C."/>
        </authorList>
    </citation>
    <scope>NUCLEOTIDE SEQUENCE [LARGE SCALE GENOMIC DNA]</scope>
    <source>
        <strain evidence="2">DSM 28219 / CCUG 45778 / CIP 105476 / IBS 506</strain>
    </source>
</reference>
<proteinExistence type="predicted"/>
<sequence>MDNTVSLLHKYKNGSAQWLYHYTIHSWRREMGVTSIKTCFLKKARELATG</sequence>
<evidence type="ECO:0000313" key="1">
    <source>
        <dbReference type="EMBL" id="CAK02331.1"/>
    </source>
</evidence>
<dbReference type="Gene3D" id="3.30.160.390">
    <property type="entry name" value="Integrase, DNA-binding domain"/>
    <property type="match status" value="1"/>
</dbReference>
<dbReference type="Proteomes" id="UP000001592">
    <property type="component" value="Chromosome"/>
</dbReference>
<protein>
    <submittedName>
        <fullName evidence="1">Integrase</fullName>
    </submittedName>
</protein>
<organism evidence="1 2">
    <name type="scientific">Bartonella tribocorum (strain DSM 28219 / CCUG 45778 / CIP 105476 / IBS 506)</name>
    <dbReference type="NCBI Taxonomy" id="382640"/>
    <lineage>
        <taxon>Bacteria</taxon>
        <taxon>Pseudomonadati</taxon>
        <taxon>Pseudomonadota</taxon>
        <taxon>Alphaproteobacteria</taxon>
        <taxon>Hyphomicrobiales</taxon>
        <taxon>Bartonellaceae</taxon>
        <taxon>Bartonella</taxon>
    </lineage>
</organism>
<dbReference type="KEGG" id="btr:BT_2309"/>
<name>A9IYB4_BART1</name>
<evidence type="ECO:0000313" key="2">
    <source>
        <dbReference type="Proteomes" id="UP000001592"/>
    </source>
</evidence>
<dbReference type="RefSeq" id="WP_012232394.1">
    <property type="nucleotide sequence ID" value="NC_010161.1"/>
</dbReference>
<dbReference type="InterPro" id="IPR038488">
    <property type="entry name" value="Integrase_DNA-bd_sf"/>
</dbReference>
<dbReference type="HOGENOM" id="CLU_178888_0_2_5"/>
<gene>
    <name evidence="1" type="primary">int</name>
    <name evidence="1" type="ordered locus">BT_2309</name>
</gene>
<keyword evidence="2" id="KW-1185">Reference proteome</keyword>